<dbReference type="Gene3D" id="2.60.40.1220">
    <property type="match status" value="1"/>
</dbReference>
<dbReference type="PANTHER" id="PTHR34820">
    <property type="entry name" value="INNER MEMBRANE PROTEIN YEBZ"/>
    <property type="match status" value="1"/>
</dbReference>
<protein>
    <submittedName>
        <fullName evidence="7">Copper resistance protein CopC</fullName>
    </submittedName>
</protein>
<comment type="caution">
    <text evidence="7">The sequence shown here is derived from an EMBL/GenBank/DDBJ whole genome shotgun (WGS) entry which is preliminary data.</text>
</comment>
<keyword evidence="5" id="KW-0472">Membrane</keyword>
<evidence type="ECO:0000313" key="8">
    <source>
        <dbReference type="Proteomes" id="UP001501035"/>
    </source>
</evidence>
<evidence type="ECO:0000313" key="7">
    <source>
        <dbReference type="EMBL" id="GAA3030138.1"/>
    </source>
</evidence>
<name>A0ABP6L5Z7_9ACTN</name>
<sequence length="182" mass="18385">MRKPVRATGVAGLLLVLFVVVAGSVMGSGVAAAHSRILSSNPADGAAVAVAPAAVEITFNEPLQSEFATASVVGPDRHFWHAGDPAVKGKVLSVPLRPLGPVGVYQVNFRVTSADGHPVTGQRTFRLTVAGTGTPGEAVDESSAGGSPVWPFLVGAALILLVAAGVIAWFTRGGAGGKARRS</sequence>
<dbReference type="SUPFAM" id="SSF81296">
    <property type="entry name" value="E set domains"/>
    <property type="match status" value="1"/>
</dbReference>
<dbReference type="PANTHER" id="PTHR34820:SF4">
    <property type="entry name" value="INNER MEMBRANE PROTEIN YEBZ"/>
    <property type="match status" value="1"/>
</dbReference>
<organism evidence="7 8">
    <name type="scientific">Gordonia defluvii</name>
    <dbReference type="NCBI Taxonomy" id="283718"/>
    <lineage>
        <taxon>Bacteria</taxon>
        <taxon>Bacillati</taxon>
        <taxon>Actinomycetota</taxon>
        <taxon>Actinomycetes</taxon>
        <taxon>Mycobacteriales</taxon>
        <taxon>Gordoniaceae</taxon>
        <taxon>Gordonia</taxon>
    </lineage>
</organism>
<keyword evidence="2" id="KW-0479">Metal-binding</keyword>
<dbReference type="InterPro" id="IPR032694">
    <property type="entry name" value="CopC/D"/>
</dbReference>
<dbReference type="InterPro" id="IPR014756">
    <property type="entry name" value="Ig_E-set"/>
</dbReference>
<dbReference type="Proteomes" id="UP001501035">
    <property type="component" value="Unassembled WGS sequence"/>
</dbReference>
<keyword evidence="4" id="KW-0186">Copper</keyword>
<evidence type="ECO:0000259" key="6">
    <source>
        <dbReference type="Pfam" id="PF04234"/>
    </source>
</evidence>
<dbReference type="RefSeq" id="WP_290707673.1">
    <property type="nucleotide sequence ID" value="NZ_BAAAVS010000017.1"/>
</dbReference>
<dbReference type="InterPro" id="IPR014755">
    <property type="entry name" value="Cu-Rt/internalin_Ig-like"/>
</dbReference>
<keyword evidence="8" id="KW-1185">Reference proteome</keyword>
<accession>A0ABP6L5Z7</accession>
<feature type="transmembrane region" description="Helical" evidence="5">
    <location>
        <begin position="149"/>
        <end position="171"/>
    </location>
</feature>
<comment type="subcellular location">
    <subcellularLocation>
        <location evidence="1">Cell envelope</location>
    </subcellularLocation>
</comment>
<keyword evidence="5" id="KW-1133">Transmembrane helix</keyword>
<dbReference type="Pfam" id="PF04234">
    <property type="entry name" value="CopC"/>
    <property type="match status" value="1"/>
</dbReference>
<keyword evidence="3" id="KW-0732">Signal</keyword>
<dbReference type="InterPro" id="IPR007348">
    <property type="entry name" value="CopC_dom"/>
</dbReference>
<evidence type="ECO:0000256" key="1">
    <source>
        <dbReference type="ARBA" id="ARBA00004196"/>
    </source>
</evidence>
<feature type="domain" description="CopC" evidence="6">
    <location>
        <begin position="34"/>
        <end position="126"/>
    </location>
</feature>
<proteinExistence type="predicted"/>
<evidence type="ECO:0000256" key="3">
    <source>
        <dbReference type="ARBA" id="ARBA00022729"/>
    </source>
</evidence>
<evidence type="ECO:0000256" key="5">
    <source>
        <dbReference type="SAM" id="Phobius"/>
    </source>
</evidence>
<evidence type="ECO:0000256" key="4">
    <source>
        <dbReference type="ARBA" id="ARBA00023008"/>
    </source>
</evidence>
<keyword evidence="5" id="KW-0812">Transmembrane</keyword>
<dbReference type="EMBL" id="BAAAVS010000017">
    <property type="protein sequence ID" value="GAA3030138.1"/>
    <property type="molecule type" value="Genomic_DNA"/>
</dbReference>
<reference evidence="8" key="1">
    <citation type="journal article" date="2019" name="Int. J. Syst. Evol. Microbiol.">
        <title>The Global Catalogue of Microorganisms (GCM) 10K type strain sequencing project: providing services to taxonomists for standard genome sequencing and annotation.</title>
        <authorList>
            <consortium name="The Broad Institute Genomics Platform"/>
            <consortium name="The Broad Institute Genome Sequencing Center for Infectious Disease"/>
            <person name="Wu L."/>
            <person name="Ma J."/>
        </authorList>
    </citation>
    <scope>NUCLEOTIDE SEQUENCE [LARGE SCALE GENOMIC DNA]</scope>
    <source>
        <strain evidence="8">JCM 14234</strain>
    </source>
</reference>
<gene>
    <name evidence="7" type="ORF">GCM10010528_09530</name>
</gene>
<evidence type="ECO:0000256" key="2">
    <source>
        <dbReference type="ARBA" id="ARBA00022723"/>
    </source>
</evidence>